<feature type="compositionally biased region" description="Low complexity" evidence="1">
    <location>
        <begin position="11"/>
        <end position="22"/>
    </location>
</feature>
<keyword evidence="3" id="KW-1185">Reference proteome</keyword>
<evidence type="ECO:0000313" key="3">
    <source>
        <dbReference type="Proteomes" id="UP001358586"/>
    </source>
</evidence>
<protein>
    <submittedName>
        <fullName evidence="2">Uncharacterized protein</fullName>
    </submittedName>
</protein>
<evidence type="ECO:0000256" key="1">
    <source>
        <dbReference type="SAM" id="MobiDB-lite"/>
    </source>
</evidence>
<feature type="region of interest" description="Disordered" evidence="1">
    <location>
        <begin position="1"/>
        <end position="38"/>
    </location>
</feature>
<reference evidence="2 3" key="1">
    <citation type="submission" date="2023-03" db="EMBL/GenBank/DDBJ databases">
        <title>WGS of Gossypium arboreum.</title>
        <authorList>
            <person name="Yu D."/>
        </authorList>
    </citation>
    <scope>NUCLEOTIDE SEQUENCE [LARGE SCALE GENOMIC DNA]</scope>
    <source>
        <tissue evidence="2">Leaf</tissue>
    </source>
</reference>
<gene>
    <name evidence="2" type="ORF">PVK06_004251</name>
</gene>
<dbReference type="Proteomes" id="UP001358586">
    <property type="component" value="Chromosome 2"/>
</dbReference>
<evidence type="ECO:0000313" key="2">
    <source>
        <dbReference type="EMBL" id="KAK5841925.1"/>
    </source>
</evidence>
<comment type="caution">
    <text evidence="2">The sequence shown here is derived from an EMBL/GenBank/DDBJ whole genome shotgun (WGS) entry which is preliminary data.</text>
</comment>
<proteinExistence type="predicted"/>
<name>A0ABR0QRR5_GOSAR</name>
<accession>A0ABR0QRR5</accession>
<dbReference type="EMBL" id="JARKNE010000002">
    <property type="protein sequence ID" value="KAK5841925.1"/>
    <property type="molecule type" value="Genomic_DNA"/>
</dbReference>
<sequence>MQLPDSTDIIDNLPKNPDQKPNQPKDENNDDDNDFNSTTEIIIIDGNDDNNDRSNGCTDGDSVLDVSGKAWSFLYWGTRRSPWMGFIYSRTYSI</sequence>
<organism evidence="2 3">
    <name type="scientific">Gossypium arboreum</name>
    <name type="common">Tree cotton</name>
    <name type="synonym">Gossypium nanking</name>
    <dbReference type="NCBI Taxonomy" id="29729"/>
    <lineage>
        <taxon>Eukaryota</taxon>
        <taxon>Viridiplantae</taxon>
        <taxon>Streptophyta</taxon>
        <taxon>Embryophyta</taxon>
        <taxon>Tracheophyta</taxon>
        <taxon>Spermatophyta</taxon>
        <taxon>Magnoliopsida</taxon>
        <taxon>eudicotyledons</taxon>
        <taxon>Gunneridae</taxon>
        <taxon>Pentapetalae</taxon>
        <taxon>rosids</taxon>
        <taxon>malvids</taxon>
        <taxon>Malvales</taxon>
        <taxon>Malvaceae</taxon>
        <taxon>Malvoideae</taxon>
        <taxon>Gossypium</taxon>
    </lineage>
</organism>